<accession>A0A9X6YMI1</accession>
<gene>
    <name evidence="2" type="ORF">CN553_11135</name>
</gene>
<sequence length="566" mass="66821">MLKNLNIYNREFISNVGGKSYIESLSTAFFSHNKQATFTQMFDKFKKTGAISNDKFEDVFWLLADKDKRITKISFDVNPLSLHKESLRYYTLLELAQETSLKTIQGKLQFIKQAILITNGFEHSHCYSQLEFFLSDKSPSIIFKYASSLAKYLLFIGHGEQDDLIILCKQFANGYTNTVRNLPNFKDVLTFDWIIHDFQEKWTATEKEIYFPIILWWNITLIIPMRVKEFILLSRECAQENNGKYTLTVPRIKKQARKIHNIDITDKLTISKRIYDLIQEYIYITNENSNHEYLLSYYHYCKSQQYQQTNGAAFKSKKNKTMFEEGQLYILIKNFYKEIVTQKYGCSLQHIKPLDTRHFAFCNMMFQGFNMLTIARIGGHSSLDSQLHYFNHLEYFSHSSIQYLSDQYKKMPHVSLNIEGISNDDNIKKLFSRAFLNQLSQVELEELPRMEYGYCLYNPTKCPVGDCKYCEYFFIPYSEFNGEVYKWLNDESELLWRCIKEQLLLFKTITKNMNYNFITLEYDGLSQAELSYISQNLKKMQEQKARVDAQLDTVANFLFGDAHNEE</sequence>
<dbReference type="InterPro" id="IPR011010">
    <property type="entry name" value="DNA_brk_join_enz"/>
</dbReference>
<comment type="caution">
    <text evidence="2">The sequence shown here is derived from an EMBL/GenBank/DDBJ whole genome shotgun (WGS) entry which is preliminary data.</text>
</comment>
<evidence type="ECO:0008006" key="4">
    <source>
        <dbReference type="Google" id="ProtNLM"/>
    </source>
</evidence>
<dbReference type="EMBL" id="NUAN01000068">
    <property type="protein sequence ID" value="PEN98180.1"/>
    <property type="molecule type" value="Genomic_DNA"/>
</dbReference>
<dbReference type="GO" id="GO:0015074">
    <property type="term" value="P:DNA integration"/>
    <property type="evidence" value="ECO:0007669"/>
    <property type="project" value="InterPro"/>
</dbReference>
<evidence type="ECO:0000313" key="2">
    <source>
        <dbReference type="EMBL" id="PEN98180.1"/>
    </source>
</evidence>
<dbReference type="AlphaFoldDB" id="A0A9X6YMI1"/>
<organism evidence="2 3">
    <name type="scientific">Bacillus cereus</name>
    <dbReference type="NCBI Taxonomy" id="1396"/>
    <lineage>
        <taxon>Bacteria</taxon>
        <taxon>Bacillati</taxon>
        <taxon>Bacillota</taxon>
        <taxon>Bacilli</taxon>
        <taxon>Bacillales</taxon>
        <taxon>Bacillaceae</taxon>
        <taxon>Bacillus</taxon>
        <taxon>Bacillus cereus group</taxon>
    </lineage>
</organism>
<dbReference type="Proteomes" id="UP000220691">
    <property type="component" value="Unassembled WGS sequence"/>
</dbReference>
<proteinExistence type="predicted"/>
<evidence type="ECO:0000256" key="1">
    <source>
        <dbReference type="ARBA" id="ARBA00023172"/>
    </source>
</evidence>
<keyword evidence="1" id="KW-0233">DNA recombination</keyword>
<evidence type="ECO:0000313" key="3">
    <source>
        <dbReference type="Proteomes" id="UP000220691"/>
    </source>
</evidence>
<dbReference type="GO" id="GO:0003677">
    <property type="term" value="F:DNA binding"/>
    <property type="evidence" value="ECO:0007669"/>
    <property type="project" value="InterPro"/>
</dbReference>
<dbReference type="RefSeq" id="WP_098126325.1">
    <property type="nucleotide sequence ID" value="NZ_NUAN01000068.1"/>
</dbReference>
<dbReference type="Gene3D" id="1.10.443.10">
    <property type="entry name" value="Intergrase catalytic core"/>
    <property type="match status" value="1"/>
</dbReference>
<protein>
    <recommendedName>
        <fullName evidence="4">Integrase</fullName>
    </recommendedName>
</protein>
<dbReference type="SUPFAM" id="SSF56349">
    <property type="entry name" value="DNA breaking-rejoining enzymes"/>
    <property type="match status" value="1"/>
</dbReference>
<dbReference type="GO" id="GO:0006310">
    <property type="term" value="P:DNA recombination"/>
    <property type="evidence" value="ECO:0007669"/>
    <property type="project" value="UniProtKB-KW"/>
</dbReference>
<dbReference type="InterPro" id="IPR013762">
    <property type="entry name" value="Integrase-like_cat_sf"/>
</dbReference>
<reference evidence="2 3" key="1">
    <citation type="submission" date="2017-09" db="EMBL/GenBank/DDBJ databases">
        <title>Large-scale bioinformatics analysis of Bacillus genomes uncovers conserved roles of natural products in bacterial physiology.</title>
        <authorList>
            <consortium name="Agbiome Team Llc"/>
            <person name="Bleich R.M."/>
            <person name="Kirk G.J."/>
            <person name="Santa Maria K.C."/>
            <person name="Allen S.E."/>
            <person name="Farag S."/>
            <person name="Shank E.A."/>
            <person name="Bowers A."/>
        </authorList>
    </citation>
    <scope>NUCLEOTIDE SEQUENCE [LARGE SCALE GENOMIC DNA]</scope>
    <source>
        <strain evidence="2 3">AFS027647</strain>
    </source>
</reference>
<name>A0A9X6YMI1_BACCE</name>